<dbReference type="Pfam" id="PF11951">
    <property type="entry name" value="Fungal_trans_2"/>
    <property type="match status" value="1"/>
</dbReference>
<dbReference type="GO" id="GO:0005634">
    <property type="term" value="C:nucleus"/>
    <property type="evidence" value="ECO:0007669"/>
    <property type="project" value="UniProtKB-SubCell"/>
</dbReference>
<dbReference type="STRING" id="45354.A0A1L0BBF0"/>
<reference evidence="4 5" key="1">
    <citation type="submission" date="2016-10" db="EMBL/GenBank/DDBJ databases">
        <authorList>
            <person name="de Groot N.N."/>
        </authorList>
    </citation>
    <scope>NUCLEOTIDE SEQUENCE [LARGE SCALE GENOMIC DNA]</scope>
    <source>
        <strain evidence="4 5">CBS 141442</strain>
    </source>
</reference>
<dbReference type="Gene3D" id="4.10.240.10">
    <property type="entry name" value="Zn(2)-C6 fungal-type DNA-binding domain"/>
    <property type="match status" value="1"/>
</dbReference>
<dbReference type="InterPro" id="IPR036864">
    <property type="entry name" value="Zn2-C6_fun-type_DNA-bd_sf"/>
</dbReference>
<dbReference type="AlphaFoldDB" id="A0A1L0BBF0"/>
<keyword evidence="5" id="KW-1185">Reference proteome</keyword>
<sequence>MSSVSPSDSDLWQSGSCISSIWLPTGSECTPSSMICTGSSKDLQVRPSKRRSRGGCQSCRLRRQKCDESKPSCLRCVSRGLKCTYKVSLSFRDEYEKNGKSFGREGVWTKQGTQGNGSSGPSNLMKKLQGVKFQEIRNVQALNFINYKLGVFNRTLRPSYRFPTIQIPESLLADLSDTAFALNYYLDFISPILNPVGFASRNSKLRLENAVVELEPGLDISDMIQYSQQHTHVFQMMLALGAMYLSKLDNSSYDWLSKSREFRREGLKSIETVFGANTGPEARYTTDQLLSLVLLMFYELAEDDNENWADYLHASGRLFFSPSFATPQSDVERTLLKFSLELLNYQETMGRTACKARSNFFISPDDDGSYLTPSEQTNDQLIHVSWMGCDKDLIFIISDITELTFERNSSISEQAYLTKCHSLRHKLDSMELSGLSAEMEEQLAGNGDMATFEPIKITVVDVGSNVEVVCYLLACEAKRIATVIYLECSLLNKTPKDAEIQSLVMRVYRILEFVVMQHSFKWFSTLLWTIFVASSEIAPEHVTSEELRYLTLSILKRIESRSLGNVAMTIDLVVGIWKNRDLAEGGVVKKTHNSIIGFKNDWDVYVADESYRVSLA</sequence>
<evidence type="ECO:0000313" key="5">
    <source>
        <dbReference type="Proteomes" id="UP000182334"/>
    </source>
</evidence>
<dbReference type="Pfam" id="PF00172">
    <property type="entry name" value="Zn_clus"/>
    <property type="match status" value="1"/>
</dbReference>
<dbReference type="CDD" id="cd00067">
    <property type="entry name" value="GAL4"/>
    <property type="match status" value="1"/>
</dbReference>
<dbReference type="GO" id="GO:0000976">
    <property type="term" value="F:transcription cis-regulatory region binding"/>
    <property type="evidence" value="ECO:0007669"/>
    <property type="project" value="TreeGrafter"/>
</dbReference>
<evidence type="ECO:0000256" key="1">
    <source>
        <dbReference type="ARBA" id="ARBA00004123"/>
    </source>
</evidence>
<dbReference type="GO" id="GO:0045944">
    <property type="term" value="P:positive regulation of transcription by RNA polymerase II"/>
    <property type="evidence" value="ECO:0007669"/>
    <property type="project" value="TreeGrafter"/>
</dbReference>
<dbReference type="SMART" id="SM00066">
    <property type="entry name" value="GAL4"/>
    <property type="match status" value="1"/>
</dbReference>
<name>A0A1L0BBF0_9ASCO</name>
<dbReference type="PROSITE" id="PS00463">
    <property type="entry name" value="ZN2_CY6_FUNGAL_1"/>
    <property type="match status" value="1"/>
</dbReference>
<dbReference type="SUPFAM" id="SSF57701">
    <property type="entry name" value="Zn2/Cys6 DNA-binding domain"/>
    <property type="match status" value="1"/>
</dbReference>
<keyword evidence="2" id="KW-0539">Nucleus</keyword>
<dbReference type="PANTHER" id="PTHR37534">
    <property type="entry name" value="TRANSCRIPTIONAL ACTIVATOR PROTEIN UGA3"/>
    <property type="match status" value="1"/>
</dbReference>
<evidence type="ECO:0000313" key="4">
    <source>
        <dbReference type="EMBL" id="SGZ47028.1"/>
    </source>
</evidence>
<proteinExistence type="predicted"/>
<dbReference type="PROSITE" id="PS50048">
    <property type="entry name" value="ZN2_CY6_FUNGAL_2"/>
    <property type="match status" value="1"/>
</dbReference>
<dbReference type="InterPro" id="IPR021858">
    <property type="entry name" value="Fun_TF"/>
</dbReference>
<dbReference type="OrthoDB" id="5069333at2759"/>
<dbReference type="GO" id="GO:0000981">
    <property type="term" value="F:DNA-binding transcription factor activity, RNA polymerase II-specific"/>
    <property type="evidence" value="ECO:0007669"/>
    <property type="project" value="InterPro"/>
</dbReference>
<evidence type="ECO:0000256" key="2">
    <source>
        <dbReference type="ARBA" id="ARBA00023242"/>
    </source>
</evidence>
<feature type="domain" description="Zn(2)-C6 fungal-type" evidence="3">
    <location>
        <begin position="55"/>
        <end position="85"/>
    </location>
</feature>
<dbReference type="GO" id="GO:0008270">
    <property type="term" value="F:zinc ion binding"/>
    <property type="evidence" value="ECO:0007669"/>
    <property type="project" value="InterPro"/>
</dbReference>
<dbReference type="EMBL" id="LT635756">
    <property type="protein sequence ID" value="SGZ47028.1"/>
    <property type="molecule type" value="Genomic_DNA"/>
</dbReference>
<evidence type="ECO:0000259" key="3">
    <source>
        <dbReference type="PROSITE" id="PS50048"/>
    </source>
</evidence>
<accession>A0A1L0BBF0</accession>
<dbReference type="InterPro" id="IPR001138">
    <property type="entry name" value="Zn2Cys6_DnaBD"/>
</dbReference>
<dbReference type="Proteomes" id="UP000182334">
    <property type="component" value="Chromosome I"/>
</dbReference>
<protein>
    <submittedName>
        <fullName evidence="4">CIC11C00000001695</fullName>
    </submittedName>
</protein>
<organism evidence="4 5">
    <name type="scientific">Sungouiella intermedia</name>
    <dbReference type="NCBI Taxonomy" id="45354"/>
    <lineage>
        <taxon>Eukaryota</taxon>
        <taxon>Fungi</taxon>
        <taxon>Dikarya</taxon>
        <taxon>Ascomycota</taxon>
        <taxon>Saccharomycotina</taxon>
        <taxon>Pichiomycetes</taxon>
        <taxon>Metschnikowiaceae</taxon>
        <taxon>Sungouiella</taxon>
    </lineage>
</organism>
<gene>
    <name evidence="4" type="ORF">SAMEA4029010_CIC11G00000001695</name>
</gene>
<dbReference type="PRINTS" id="PR00755">
    <property type="entry name" value="AFLATOXINBRP"/>
</dbReference>
<dbReference type="PANTHER" id="PTHR37534:SF49">
    <property type="entry name" value="LYSINE BIOSYNTHESIS REGULATORY PROTEIN LYS14"/>
    <property type="match status" value="1"/>
</dbReference>
<comment type="subcellular location">
    <subcellularLocation>
        <location evidence="1">Nucleus</location>
    </subcellularLocation>
</comment>